<evidence type="ECO:0000256" key="1">
    <source>
        <dbReference type="SAM" id="MobiDB-lite"/>
    </source>
</evidence>
<evidence type="ECO:0000313" key="2">
    <source>
        <dbReference type="EMBL" id="CAA9392727.1"/>
    </source>
</evidence>
<protein>
    <submittedName>
        <fullName evidence="2">Uncharacterized protein</fullName>
    </submittedName>
</protein>
<proteinExistence type="predicted"/>
<gene>
    <name evidence="2" type="ORF">AVDCRST_MAG15-642</name>
</gene>
<feature type="region of interest" description="Disordered" evidence="1">
    <location>
        <begin position="1"/>
        <end position="44"/>
    </location>
</feature>
<reference evidence="2" key="1">
    <citation type="submission" date="2020-02" db="EMBL/GenBank/DDBJ databases">
        <authorList>
            <person name="Meier V. D."/>
        </authorList>
    </citation>
    <scope>NUCLEOTIDE SEQUENCE</scope>
    <source>
        <strain evidence="2">AVDCRST_MAG15</strain>
    </source>
</reference>
<dbReference type="AlphaFoldDB" id="A0A6J4NMM6"/>
<name>A0A6J4NMM6_9RHOB</name>
<accession>A0A6J4NMM6</accession>
<dbReference type="EMBL" id="CADCUU010000077">
    <property type="protein sequence ID" value="CAA9392727.1"/>
    <property type="molecule type" value="Genomic_DNA"/>
</dbReference>
<organism evidence="2">
    <name type="scientific">uncultured Rubellimicrobium sp</name>
    <dbReference type="NCBI Taxonomy" id="543078"/>
    <lineage>
        <taxon>Bacteria</taxon>
        <taxon>Pseudomonadati</taxon>
        <taxon>Pseudomonadota</taxon>
        <taxon>Alphaproteobacteria</taxon>
        <taxon>Rhodobacterales</taxon>
        <taxon>Roseobacteraceae</taxon>
        <taxon>Rubellimicrobium</taxon>
        <taxon>environmental samples</taxon>
    </lineage>
</organism>
<sequence>MSGDGSTEGQALRPEGITPAPDPVRPRFLGTADPTPEPLGGLTPDTPAERLAEARLKHPQGRPVMVEFPADPDALSPAAVEALAAIVDLLDGEGS</sequence>